<reference evidence="1 2" key="1">
    <citation type="journal article" date="2016" name="PLoS ONE">
        <title>Whole-Genome Sequence Analysis of Bombella intestini LMG 28161T, a Novel Acetic Acid Bacterium Isolated from the Crop of a Red-Tailed Bumble Bee, Bombus lapidarius.</title>
        <authorList>
            <person name="Li L."/>
            <person name="Illeghems K."/>
            <person name="Van Kerrebroeck S."/>
            <person name="Borremans W."/>
            <person name="Cleenwerck I."/>
            <person name="Smagghe G."/>
            <person name="De Vuyst L."/>
            <person name="Vandamme P."/>
        </authorList>
    </citation>
    <scope>NUCLEOTIDE SEQUENCE [LARGE SCALE GENOMIC DNA]</scope>
    <source>
        <strain evidence="1 2">R-52487</strain>
    </source>
</reference>
<accession>A0A1S8GNW9</accession>
<comment type="caution">
    <text evidence="1">The sequence shown here is derived from an EMBL/GenBank/DDBJ whole genome shotgun (WGS) entry which is preliminary data.</text>
</comment>
<name>A0A1S8GNW9_9PROT</name>
<dbReference type="EMBL" id="JATM01000005">
    <property type="protein sequence ID" value="OOL17362.1"/>
    <property type="molecule type" value="Genomic_DNA"/>
</dbReference>
<evidence type="ECO:0000313" key="1">
    <source>
        <dbReference type="EMBL" id="OOL17362.1"/>
    </source>
</evidence>
<evidence type="ECO:0000313" key="2">
    <source>
        <dbReference type="Proteomes" id="UP000200980"/>
    </source>
</evidence>
<protein>
    <submittedName>
        <fullName evidence="1">Uncharacterized protein</fullName>
    </submittedName>
</protein>
<proteinExistence type="predicted"/>
<organism evidence="1 2">
    <name type="scientific">Bombella intestini</name>
    <dbReference type="NCBI Taxonomy" id="1539051"/>
    <lineage>
        <taxon>Bacteria</taxon>
        <taxon>Pseudomonadati</taxon>
        <taxon>Pseudomonadota</taxon>
        <taxon>Alphaproteobacteria</taxon>
        <taxon>Acetobacterales</taxon>
        <taxon>Acetobacteraceae</taxon>
        <taxon>Bombella</taxon>
    </lineage>
</organism>
<sequence length="78" mass="8557">MLGGKAVQISGRLINTHPCREMGVFFYGGRGRFHISLSVLGDVVSNNEARKDIRETTYPNLAFQTGCRSAGVGTIWQL</sequence>
<dbReference type="AlphaFoldDB" id="A0A1S8GNW9"/>
<dbReference type="STRING" id="1539051.AL01_08525"/>
<keyword evidence="2" id="KW-1185">Reference proteome</keyword>
<dbReference type="Proteomes" id="UP000200980">
    <property type="component" value="Unassembled WGS sequence"/>
</dbReference>
<gene>
    <name evidence="1" type="ORF">AL01_08525</name>
</gene>